<keyword evidence="1" id="KW-1133">Transmembrane helix</keyword>
<accession>A0A6J4Q2X6</accession>
<evidence type="ECO:0000313" key="2">
    <source>
        <dbReference type="EMBL" id="CAA9426593.1"/>
    </source>
</evidence>
<dbReference type="EMBL" id="CADCUV010000137">
    <property type="protein sequence ID" value="CAA9426593.1"/>
    <property type="molecule type" value="Genomic_DNA"/>
</dbReference>
<organism evidence="2">
    <name type="scientific">uncultured Rubrobacteraceae bacterium</name>
    <dbReference type="NCBI Taxonomy" id="349277"/>
    <lineage>
        <taxon>Bacteria</taxon>
        <taxon>Bacillati</taxon>
        <taxon>Actinomycetota</taxon>
        <taxon>Rubrobacteria</taxon>
        <taxon>Rubrobacterales</taxon>
        <taxon>Rubrobacteraceae</taxon>
        <taxon>environmental samples</taxon>
    </lineage>
</organism>
<sequence length="100" mass="10526">MTLSLVSEGAAYTVWWASLGIGAVVIVVVAVLLTLIVRTARQIDGAVSEIWTVGQRIANNTIHIPLLNHTNRVVESILERAGGIDGASAAIEEHALDCPG</sequence>
<evidence type="ECO:0000256" key="1">
    <source>
        <dbReference type="SAM" id="Phobius"/>
    </source>
</evidence>
<gene>
    <name evidence="2" type="ORF">AVDCRST_MAG22-2953</name>
</gene>
<dbReference type="AlphaFoldDB" id="A0A6J4Q2X6"/>
<proteinExistence type="predicted"/>
<keyword evidence="1" id="KW-0812">Transmembrane</keyword>
<name>A0A6J4Q2X6_9ACTN</name>
<feature type="transmembrane region" description="Helical" evidence="1">
    <location>
        <begin position="12"/>
        <end position="37"/>
    </location>
</feature>
<protein>
    <submittedName>
        <fullName evidence="2">Uncharacterized protein</fullName>
    </submittedName>
</protein>
<reference evidence="2" key="1">
    <citation type="submission" date="2020-02" db="EMBL/GenBank/DDBJ databases">
        <authorList>
            <person name="Meier V. D."/>
        </authorList>
    </citation>
    <scope>NUCLEOTIDE SEQUENCE</scope>
    <source>
        <strain evidence="2">AVDCRST_MAG22</strain>
    </source>
</reference>
<keyword evidence="1" id="KW-0472">Membrane</keyword>